<reference evidence="1" key="1">
    <citation type="submission" date="2023-06" db="EMBL/GenBank/DDBJ databases">
        <title>Gordonia sp. nov. and Pseudochrobactrum sp. nov., two species isolated from the burying beetle Nicrophorus vespilloides.</title>
        <authorList>
            <person name="Poehlein A."/>
            <person name="Guzman J."/>
            <person name="Daniel R."/>
            <person name="Vilcinskas A."/>
        </authorList>
    </citation>
    <scope>NUCLEOTIDE SEQUENCE</scope>
    <source>
        <strain evidence="1">MP11Mi</strain>
    </source>
</reference>
<dbReference type="RefSeq" id="WP_420041772.1">
    <property type="nucleotide sequence ID" value="NZ_CP128986.1"/>
</dbReference>
<dbReference type="CDD" id="cd01983">
    <property type="entry name" value="SIMIBI"/>
    <property type="match status" value="1"/>
</dbReference>
<accession>A0AA97CU99</accession>
<dbReference type="EMBL" id="CP128986">
    <property type="protein sequence ID" value="WOC12546.1"/>
    <property type="molecule type" value="Genomic_DNA"/>
</dbReference>
<organism evidence="1">
    <name type="scientific">Gordonia sp. MP11Mi</name>
    <dbReference type="NCBI Taxonomy" id="3022769"/>
    <lineage>
        <taxon>Bacteria</taxon>
        <taxon>Bacillati</taxon>
        <taxon>Actinomycetota</taxon>
        <taxon>Actinomycetes</taxon>
        <taxon>Mycobacteriales</taxon>
        <taxon>Gordoniaceae</taxon>
        <taxon>Gordonia</taxon>
    </lineage>
</organism>
<dbReference type="InterPro" id="IPR027417">
    <property type="entry name" value="P-loop_NTPase"/>
</dbReference>
<dbReference type="SUPFAM" id="SSF52540">
    <property type="entry name" value="P-loop containing nucleoside triphosphate hydrolases"/>
    <property type="match status" value="1"/>
</dbReference>
<evidence type="ECO:0000313" key="1">
    <source>
        <dbReference type="EMBL" id="WOC12546.1"/>
    </source>
</evidence>
<evidence type="ECO:0008006" key="2">
    <source>
        <dbReference type="Google" id="ProtNLM"/>
    </source>
</evidence>
<sequence>MSDNWTRRWARLADEVAVRDGLTAGLIAIDGRSGSGKSTFAAELVRALADRGRRSVLISTDEFATWDDPASWWPELERDVLRAFERRHDYLYRPRVWVDGVPEIGPAVWIRWQPLLIVEGVTAARRTVADQLTAAYWIDGPAAQERLERTVARDGEAARAHLAAWQQFEDGWFAVDGARDRCRVLG</sequence>
<dbReference type="AlphaFoldDB" id="A0AA97CU99"/>
<gene>
    <name evidence="1" type="ORF">MP11Mi_16350</name>
</gene>
<dbReference type="Gene3D" id="3.40.50.300">
    <property type="entry name" value="P-loop containing nucleotide triphosphate hydrolases"/>
    <property type="match status" value="1"/>
</dbReference>
<proteinExistence type="predicted"/>
<protein>
    <recommendedName>
        <fullName evidence="2">Uridine kinase</fullName>
    </recommendedName>
</protein>
<name>A0AA97CU99_9ACTN</name>